<reference evidence="2 3" key="1">
    <citation type="submission" date="2018-02" db="EMBL/GenBank/DDBJ databases">
        <authorList>
            <person name="Cohen D.B."/>
            <person name="Kent A.D."/>
        </authorList>
    </citation>
    <scope>NUCLEOTIDE SEQUENCE [LARGE SCALE GENOMIC DNA]</scope>
    <source>
        <strain evidence="2">1</strain>
    </source>
</reference>
<dbReference type="AlphaFoldDB" id="A0A2N9JD17"/>
<dbReference type="EMBL" id="LT985188">
    <property type="protein sequence ID" value="SPD85316.1"/>
    <property type="molecule type" value="Genomic_DNA"/>
</dbReference>
<keyword evidence="1" id="KW-0812">Transmembrane</keyword>
<protein>
    <submittedName>
        <fullName evidence="2">Zinc transporter, ZIP family</fullName>
    </submittedName>
</protein>
<evidence type="ECO:0000313" key="2">
    <source>
        <dbReference type="EMBL" id="SPD85316.1"/>
    </source>
</evidence>
<evidence type="ECO:0000256" key="1">
    <source>
        <dbReference type="SAM" id="Phobius"/>
    </source>
</evidence>
<dbReference type="RefSeq" id="WP_105187393.1">
    <property type="nucleotide sequence ID" value="NZ_BAAAGO010000019.1"/>
</dbReference>
<dbReference type="Proteomes" id="UP000238164">
    <property type="component" value="Chromosome 1"/>
</dbReference>
<feature type="transmembrane region" description="Helical" evidence="1">
    <location>
        <begin position="210"/>
        <end position="231"/>
    </location>
</feature>
<keyword evidence="3" id="KW-1185">Reference proteome</keyword>
<feature type="transmembrane region" description="Helical" evidence="1">
    <location>
        <begin position="31"/>
        <end position="49"/>
    </location>
</feature>
<dbReference type="KEGG" id="mgg:MPLG2_0280"/>
<gene>
    <name evidence="2" type="ORF">MPLG2_0280</name>
</gene>
<keyword evidence="1" id="KW-1133">Transmembrane helix</keyword>
<keyword evidence="1" id="KW-0472">Membrane</keyword>
<proteinExistence type="predicted"/>
<dbReference type="OrthoDB" id="1145132at2"/>
<feature type="transmembrane region" description="Helical" evidence="1">
    <location>
        <begin position="6"/>
        <end position="24"/>
    </location>
</feature>
<evidence type="ECO:0000313" key="3">
    <source>
        <dbReference type="Proteomes" id="UP000238164"/>
    </source>
</evidence>
<accession>A0A2N9JD17</accession>
<name>A0A2N9JD17_9ACTN</name>
<organism evidence="2 3">
    <name type="scientific">Micropruina glycogenica</name>
    <dbReference type="NCBI Taxonomy" id="75385"/>
    <lineage>
        <taxon>Bacteria</taxon>
        <taxon>Bacillati</taxon>
        <taxon>Actinomycetota</taxon>
        <taxon>Actinomycetes</taxon>
        <taxon>Propionibacteriales</taxon>
        <taxon>Nocardioidaceae</taxon>
        <taxon>Micropruina</taxon>
    </lineage>
</organism>
<feature type="transmembrane region" description="Helical" evidence="1">
    <location>
        <begin position="61"/>
        <end position="78"/>
    </location>
</feature>
<sequence>MWSALGWGALAAVSVVLGALLGLARRWHDGVIGFVLAFGAGALLSSVAYELVEDGIHNGGPVPVGFGLAAGALAFYFADRALERRTSGSSGGLPLALGALLDGIPEQLVLGLGLGAGGGISLALLGSVFVSNLPEGLGSAAAMREAGRTKGQIVTLWAIVAGCCTASTVAGFALAEVLPAAAATGINGFAAGALLVMLTDSMIPDAEKKAPGKAGLATVLGFAAAMSLSLLQ</sequence>
<feature type="transmembrane region" description="Helical" evidence="1">
    <location>
        <begin position="180"/>
        <end position="198"/>
    </location>
</feature>
<feature type="transmembrane region" description="Helical" evidence="1">
    <location>
        <begin position="153"/>
        <end position="174"/>
    </location>
</feature>